<dbReference type="CDD" id="cd06225">
    <property type="entry name" value="HAMP"/>
    <property type="match status" value="1"/>
</dbReference>
<comment type="cofactor">
    <cofactor evidence="1">
        <name>Mg(2+)</name>
        <dbReference type="ChEBI" id="CHEBI:18420"/>
    </cofactor>
</comment>
<dbReference type="InterPro" id="IPR000160">
    <property type="entry name" value="GGDEF_dom"/>
</dbReference>
<organism evidence="5 6">
    <name type="scientific">Cellvibrio polysaccharolyticus</name>
    <dbReference type="NCBI Taxonomy" id="2082724"/>
    <lineage>
        <taxon>Bacteria</taxon>
        <taxon>Pseudomonadati</taxon>
        <taxon>Pseudomonadota</taxon>
        <taxon>Gammaproteobacteria</taxon>
        <taxon>Cellvibrionales</taxon>
        <taxon>Cellvibrionaceae</taxon>
        <taxon>Cellvibrio</taxon>
    </lineage>
</organism>
<dbReference type="Pfam" id="PF00672">
    <property type="entry name" value="HAMP"/>
    <property type="match status" value="1"/>
</dbReference>
<keyword evidence="2" id="KW-1133">Transmembrane helix</keyword>
<dbReference type="InterPro" id="IPR029787">
    <property type="entry name" value="Nucleotide_cyclase"/>
</dbReference>
<evidence type="ECO:0000313" key="5">
    <source>
        <dbReference type="EMBL" id="MBE8716519.1"/>
    </source>
</evidence>
<dbReference type="Pfam" id="PF00990">
    <property type="entry name" value="GGDEF"/>
    <property type="match status" value="1"/>
</dbReference>
<evidence type="ECO:0000256" key="1">
    <source>
        <dbReference type="ARBA" id="ARBA00001946"/>
    </source>
</evidence>
<evidence type="ECO:0000259" key="3">
    <source>
        <dbReference type="PROSITE" id="PS50885"/>
    </source>
</evidence>
<dbReference type="NCBIfam" id="TIGR00254">
    <property type="entry name" value="GGDEF"/>
    <property type="match status" value="1"/>
</dbReference>
<dbReference type="PANTHER" id="PTHR46663:SF2">
    <property type="entry name" value="GGDEF DOMAIN-CONTAINING PROTEIN"/>
    <property type="match status" value="1"/>
</dbReference>
<keyword evidence="6" id="KW-1185">Reference proteome</keyword>
<accession>A0A928YT10</accession>
<dbReference type="GO" id="GO:0016020">
    <property type="term" value="C:membrane"/>
    <property type="evidence" value="ECO:0007669"/>
    <property type="project" value="InterPro"/>
</dbReference>
<dbReference type="RefSeq" id="WP_193907677.1">
    <property type="nucleotide sequence ID" value="NZ_PRDL01000001.1"/>
</dbReference>
<keyword evidence="2" id="KW-0472">Membrane</keyword>
<feature type="domain" description="HAMP" evidence="3">
    <location>
        <begin position="178"/>
        <end position="231"/>
    </location>
</feature>
<sequence>MLKSLSKNSLAAVFDRMNLTIALLATALVASFVTTLGVSTLRIYAEDNLLLIARSTSYAVEAAVFFRDSEATREGLAVIMQSEQVAIATITDIDGKLLAQWEKPANHRLDNFKRYLSTFLQGSVEQPIESQGRVIGYLSLRADGEKLFSFILRGLLGTLGCLLIVVAGTLYLSRRVQRRVSLPLDALGLVARSALRDRDFSVRLPPSSIQELDELGQNFNGLLDEMQTWHASIQNENLQLSQKASHDGLTGLLNRSAFEACLQQACIDAAQQNYRFAVFFIDSDGFKHINDHHGHAAGDQVLQIIARRIRAQVRESDVSSRLGGDEFAVLISPLNETGDSIVVAEKIIAAMQQPVLLEEGEVLHTSLSIGIAIFPEHGCTAAELLMHADTAMYEVKKNGKEGWQLAGSHQSDLQTGSNT</sequence>
<evidence type="ECO:0000313" key="6">
    <source>
        <dbReference type="Proteomes" id="UP000652567"/>
    </source>
</evidence>
<dbReference type="Proteomes" id="UP000652567">
    <property type="component" value="Unassembled WGS sequence"/>
</dbReference>
<dbReference type="CDD" id="cd01949">
    <property type="entry name" value="GGDEF"/>
    <property type="match status" value="1"/>
</dbReference>
<dbReference type="PANTHER" id="PTHR46663">
    <property type="entry name" value="DIGUANYLATE CYCLASE DGCT-RELATED"/>
    <property type="match status" value="1"/>
</dbReference>
<dbReference type="SMART" id="SM00267">
    <property type="entry name" value="GGDEF"/>
    <property type="match status" value="1"/>
</dbReference>
<name>A0A928YT10_9GAMM</name>
<dbReference type="PROSITE" id="PS50887">
    <property type="entry name" value="GGDEF"/>
    <property type="match status" value="1"/>
</dbReference>
<proteinExistence type="predicted"/>
<dbReference type="AlphaFoldDB" id="A0A928YT10"/>
<dbReference type="Pfam" id="PF17152">
    <property type="entry name" value="CHASE8"/>
    <property type="match status" value="1"/>
</dbReference>
<dbReference type="Gene3D" id="6.10.340.10">
    <property type="match status" value="1"/>
</dbReference>
<protein>
    <submittedName>
        <fullName evidence="5">Diguanylate cyclase</fullName>
    </submittedName>
</protein>
<reference evidence="5" key="1">
    <citation type="submission" date="2018-07" db="EMBL/GenBank/DDBJ databases">
        <title>Genome assembly of strain Ka43.</title>
        <authorList>
            <person name="Kukolya J."/>
            <person name="Nagy I."/>
            <person name="Horvath B."/>
            <person name="Toth A."/>
        </authorList>
    </citation>
    <scope>NUCLEOTIDE SEQUENCE</scope>
    <source>
        <strain evidence="5">KB43</strain>
    </source>
</reference>
<dbReference type="GO" id="GO:0003824">
    <property type="term" value="F:catalytic activity"/>
    <property type="evidence" value="ECO:0007669"/>
    <property type="project" value="UniProtKB-ARBA"/>
</dbReference>
<feature type="transmembrane region" description="Helical" evidence="2">
    <location>
        <begin position="21"/>
        <end position="45"/>
    </location>
</feature>
<evidence type="ECO:0000256" key="2">
    <source>
        <dbReference type="SAM" id="Phobius"/>
    </source>
</evidence>
<dbReference type="Gene3D" id="3.30.70.270">
    <property type="match status" value="1"/>
</dbReference>
<dbReference type="SUPFAM" id="SSF55073">
    <property type="entry name" value="Nucleotide cyclase"/>
    <property type="match status" value="1"/>
</dbReference>
<dbReference type="EMBL" id="PRDL01000001">
    <property type="protein sequence ID" value="MBE8716519.1"/>
    <property type="molecule type" value="Genomic_DNA"/>
</dbReference>
<dbReference type="PROSITE" id="PS50885">
    <property type="entry name" value="HAMP"/>
    <property type="match status" value="1"/>
</dbReference>
<comment type="caution">
    <text evidence="5">The sequence shown here is derived from an EMBL/GenBank/DDBJ whole genome shotgun (WGS) entry which is preliminary data.</text>
</comment>
<keyword evidence="2" id="KW-0812">Transmembrane</keyword>
<feature type="transmembrane region" description="Helical" evidence="2">
    <location>
        <begin position="150"/>
        <end position="172"/>
    </location>
</feature>
<dbReference type="FunFam" id="3.30.70.270:FF:000001">
    <property type="entry name" value="Diguanylate cyclase domain protein"/>
    <property type="match status" value="1"/>
</dbReference>
<dbReference type="InterPro" id="IPR003660">
    <property type="entry name" value="HAMP_dom"/>
</dbReference>
<feature type="domain" description="GGDEF" evidence="4">
    <location>
        <begin position="274"/>
        <end position="408"/>
    </location>
</feature>
<dbReference type="SMART" id="SM00304">
    <property type="entry name" value="HAMP"/>
    <property type="match status" value="1"/>
</dbReference>
<dbReference type="GO" id="GO:0007165">
    <property type="term" value="P:signal transduction"/>
    <property type="evidence" value="ECO:0007669"/>
    <property type="project" value="InterPro"/>
</dbReference>
<dbReference type="InterPro" id="IPR033417">
    <property type="entry name" value="CHASE8"/>
</dbReference>
<gene>
    <name evidence="5" type="ORF">C4F51_04875</name>
</gene>
<dbReference type="InterPro" id="IPR043128">
    <property type="entry name" value="Rev_trsase/Diguanyl_cyclase"/>
</dbReference>
<evidence type="ECO:0000259" key="4">
    <source>
        <dbReference type="PROSITE" id="PS50887"/>
    </source>
</evidence>
<dbReference type="InterPro" id="IPR052163">
    <property type="entry name" value="DGC-Regulatory_Protein"/>
</dbReference>